<dbReference type="InterPro" id="IPR042197">
    <property type="entry name" value="Apaf_helical"/>
</dbReference>
<evidence type="ECO:0000259" key="9">
    <source>
        <dbReference type="Pfam" id="PF18052"/>
    </source>
</evidence>
<dbReference type="SUPFAM" id="SSF52058">
    <property type="entry name" value="L domain-like"/>
    <property type="match status" value="1"/>
</dbReference>
<dbReference type="Pfam" id="PF23559">
    <property type="entry name" value="WHD_DRP"/>
    <property type="match status" value="1"/>
</dbReference>
<dbReference type="AlphaFoldDB" id="A0A5J9TBT7"/>
<feature type="domain" description="Disease resistance protein winged helix" evidence="10">
    <location>
        <begin position="427"/>
        <end position="497"/>
    </location>
</feature>
<evidence type="ECO:0000256" key="1">
    <source>
        <dbReference type="ARBA" id="ARBA00008894"/>
    </source>
</evidence>
<dbReference type="GO" id="GO:0051707">
    <property type="term" value="P:response to other organism"/>
    <property type="evidence" value="ECO:0007669"/>
    <property type="project" value="UniProtKB-ARBA"/>
</dbReference>
<feature type="domain" description="Disease resistance R13L4/SHOC-2-like LRR" evidence="11">
    <location>
        <begin position="566"/>
        <end position="654"/>
    </location>
</feature>
<dbReference type="InterPro" id="IPR027417">
    <property type="entry name" value="P-loop_NTPase"/>
</dbReference>
<dbReference type="GO" id="GO:0005524">
    <property type="term" value="F:ATP binding"/>
    <property type="evidence" value="ECO:0007669"/>
    <property type="project" value="UniProtKB-KW"/>
</dbReference>
<dbReference type="InterPro" id="IPR055414">
    <property type="entry name" value="LRR_R13L4/SHOC2-like"/>
</dbReference>
<evidence type="ECO:0000259" key="10">
    <source>
        <dbReference type="Pfam" id="PF23559"/>
    </source>
</evidence>
<evidence type="ECO:0000259" key="8">
    <source>
        <dbReference type="Pfam" id="PF00931"/>
    </source>
</evidence>
<dbReference type="FunFam" id="3.40.50.300:FF:001091">
    <property type="entry name" value="Probable disease resistance protein At1g61300"/>
    <property type="match status" value="1"/>
</dbReference>
<evidence type="ECO:0000256" key="4">
    <source>
        <dbReference type="ARBA" id="ARBA00022741"/>
    </source>
</evidence>
<dbReference type="PANTHER" id="PTHR36766">
    <property type="entry name" value="PLANT BROAD-SPECTRUM MILDEW RESISTANCE PROTEIN RPW8"/>
    <property type="match status" value="1"/>
</dbReference>
<dbReference type="InterPro" id="IPR002182">
    <property type="entry name" value="NB-ARC"/>
</dbReference>
<evidence type="ECO:0000313" key="12">
    <source>
        <dbReference type="EMBL" id="TVU08657.1"/>
    </source>
</evidence>
<dbReference type="OrthoDB" id="2018467at2759"/>
<dbReference type="Gene3D" id="1.20.5.4130">
    <property type="match status" value="1"/>
</dbReference>
<dbReference type="EMBL" id="RWGY01000039">
    <property type="protein sequence ID" value="TVU08657.1"/>
    <property type="molecule type" value="Genomic_DNA"/>
</dbReference>
<dbReference type="InterPro" id="IPR041118">
    <property type="entry name" value="Rx_N"/>
</dbReference>
<evidence type="ECO:0000256" key="5">
    <source>
        <dbReference type="ARBA" id="ARBA00022821"/>
    </source>
</evidence>
<dbReference type="SUPFAM" id="SSF52540">
    <property type="entry name" value="P-loop containing nucleoside triphosphate hydrolases"/>
    <property type="match status" value="1"/>
</dbReference>
<dbReference type="PRINTS" id="PR00364">
    <property type="entry name" value="DISEASERSIST"/>
</dbReference>
<evidence type="ECO:0000256" key="2">
    <source>
        <dbReference type="ARBA" id="ARBA00022614"/>
    </source>
</evidence>
<dbReference type="Pfam" id="PF00931">
    <property type="entry name" value="NB-ARC"/>
    <property type="match status" value="1"/>
</dbReference>
<evidence type="ECO:0000313" key="13">
    <source>
        <dbReference type="Proteomes" id="UP000324897"/>
    </source>
</evidence>
<dbReference type="InterPro" id="IPR032675">
    <property type="entry name" value="LRR_dom_sf"/>
</dbReference>
<evidence type="ECO:0000259" key="11">
    <source>
        <dbReference type="Pfam" id="PF23598"/>
    </source>
</evidence>
<keyword evidence="7" id="KW-0175">Coiled coil</keyword>
<dbReference type="Pfam" id="PF23598">
    <property type="entry name" value="LRR_14"/>
    <property type="match status" value="1"/>
</dbReference>
<sequence length="834" mass="94957">MAEVLLSSFATSVLEKAASFGADWTVNEIRSAWNAKKEVGKLERSLRSICAVLRDAERKQSTSHQSHALKEWLDNLKDAVYDIDDVLDYVATESLEQEVHKGLFTRPRHLFSSPFKLSNKVKKVRENLDEIAANRAQFGLTEQPIDSQAVSRSNRETYSRINEKDIVGRDGAKNEIIARVLTAVESSCPLSVLPIVGLGGIGKTALAKLIYNDVHIAGKFEIKLWVCVSDVFGIRKILEDIIQSGHGQTYKDLNLEMLQRKLCGLLQEKKYFLVLDDMWNDKVSDWEELKNLLSIGGNGSVVLVTTRILNVASLVKTLEPYDIRKLSHDECMQVFVRRVFRPEEKHDPELLEIGESIVKKCSGVPLAAKTLGSLLYNSRDAKVWKQIREDELWNVDKGNDGILTALKLSYEALPPHLRSCLASLSTFPKGYQYFRISVIMFWMALGFLPRTKESTEAITYGEKYFYDLSGRSFFQEQDLVYDKNIARCKIHDLIHDLTVSVSQKELAVVSCGKVDVTERVRHLVWDRMNFTESVQFPKPLKRAHKARSFSSRYNFGTVSKAFLDDLFSTFKLLRVLVFSETMFEELPSSIGSLRHLRYLDLQSNRKLKWLPNSFCKLVNLQTLHLGRCEQLVELPRDVHKLVNLTWLNLASKQQYLFRNGLCCWSSLAFLCLSQCPELISLTEELGNLVALQDLKIFDCPKLVSLPSTMRQLSMLQRLIINNCAELGLMEPEEALSGLRSLHSIGLVGLPKLVGFPESFRSAASSLQYVLIEDCEGLERLPGFIQDFICLKKIVIYNCRALSMRCAVGSGDDYSLIRHIHEIWIDKRSFIRYRS</sequence>
<dbReference type="Gene3D" id="3.40.50.300">
    <property type="entry name" value="P-loop containing nucleotide triphosphate hydrolases"/>
    <property type="match status" value="1"/>
</dbReference>
<reference evidence="12 13" key="1">
    <citation type="journal article" date="2019" name="Sci. Rep.">
        <title>A high-quality genome of Eragrostis curvula grass provides insights into Poaceae evolution and supports new strategies to enhance forage quality.</title>
        <authorList>
            <person name="Carballo J."/>
            <person name="Santos B.A.C.M."/>
            <person name="Zappacosta D."/>
            <person name="Garbus I."/>
            <person name="Selva J.P."/>
            <person name="Gallo C.A."/>
            <person name="Diaz A."/>
            <person name="Albertini E."/>
            <person name="Caccamo M."/>
            <person name="Echenique V."/>
        </authorList>
    </citation>
    <scope>NUCLEOTIDE SEQUENCE [LARGE SCALE GENOMIC DNA]</scope>
    <source>
        <strain evidence="13">cv. Victoria</strain>
        <tissue evidence="12">Leaf</tissue>
    </source>
</reference>
<feature type="non-terminal residue" evidence="12">
    <location>
        <position position="1"/>
    </location>
</feature>
<accession>A0A5J9TBT7</accession>
<keyword evidence="13" id="KW-1185">Reference proteome</keyword>
<keyword evidence="6" id="KW-0067">ATP-binding</keyword>
<dbReference type="PANTHER" id="PTHR36766:SF57">
    <property type="entry name" value="DISEASE RESISTANCE PROTEIN RGA1"/>
    <property type="match status" value="1"/>
</dbReference>
<dbReference type="Pfam" id="PF18052">
    <property type="entry name" value="Rx_N"/>
    <property type="match status" value="1"/>
</dbReference>
<dbReference type="Gene3D" id="1.10.8.430">
    <property type="entry name" value="Helical domain of apoptotic protease-activating factors"/>
    <property type="match status" value="1"/>
</dbReference>
<dbReference type="GO" id="GO:0043531">
    <property type="term" value="F:ADP binding"/>
    <property type="evidence" value="ECO:0007669"/>
    <property type="project" value="InterPro"/>
</dbReference>
<gene>
    <name evidence="12" type="ORF">EJB05_42068</name>
</gene>
<evidence type="ECO:0000256" key="3">
    <source>
        <dbReference type="ARBA" id="ARBA00022737"/>
    </source>
</evidence>
<evidence type="ECO:0008006" key="14">
    <source>
        <dbReference type="Google" id="ProtNLM"/>
    </source>
</evidence>
<dbReference type="Gene3D" id="3.80.10.10">
    <property type="entry name" value="Ribonuclease Inhibitor"/>
    <property type="match status" value="2"/>
</dbReference>
<proteinExistence type="inferred from homology"/>
<dbReference type="Proteomes" id="UP000324897">
    <property type="component" value="Chromosome 3"/>
</dbReference>
<dbReference type="Gramene" id="TVU08657">
    <property type="protein sequence ID" value="TVU08657"/>
    <property type="gene ID" value="EJB05_42068"/>
</dbReference>
<keyword evidence="3" id="KW-0677">Repeat</keyword>
<dbReference type="InterPro" id="IPR058922">
    <property type="entry name" value="WHD_DRP"/>
</dbReference>
<feature type="domain" description="Disease resistance N-terminal" evidence="9">
    <location>
        <begin position="23"/>
        <end position="101"/>
    </location>
</feature>
<comment type="caution">
    <text evidence="12">The sequence shown here is derived from an EMBL/GenBank/DDBJ whole genome shotgun (WGS) entry which is preliminary data.</text>
</comment>
<organism evidence="12 13">
    <name type="scientific">Eragrostis curvula</name>
    <name type="common">weeping love grass</name>
    <dbReference type="NCBI Taxonomy" id="38414"/>
    <lineage>
        <taxon>Eukaryota</taxon>
        <taxon>Viridiplantae</taxon>
        <taxon>Streptophyta</taxon>
        <taxon>Embryophyta</taxon>
        <taxon>Tracheophyta</taxon>
        <taxon>Spermatophyta</taxon>
        <taxon>Magnoliopsida</taxon>
        <taxon>Liliopsida</taxon>
        <taxon>Poales</taxon>
        <taxon>Poaceae</taxon>
        <taxon>PACMAD clade</taxon>
        <taxon>Chloridoideae</taxon>
        <taxon>Eragrostideae</taxon>
        <taxon>Eragrostidinae</taxon>
        <taxon>Eragrostis</taxon>
    </lineage>
</organism>
<keyword evidence="2" id="KW-0433">Leucine-rich repeat</keyword>
<keyword evidence="5" id="KW-0611">Plant defense</keyword>
<comment type="similarity">
    <text evidence="1">Belongs to the disease resistance NB-LRR family.</text>
</comment>
<feature type="domain" description="NB-ARC" evidence="8">
    <location>
        <begin position="179"/>
        <end position="342"/>
    </location>
</feature>
<evidence type="ECO:0000256" key="6">
    <source>
        <dbReference type="ARBA" id="ARBA00022840"/>
    </source>
</evidence>
<name>A0A5J9TBT7_9POAL</name>
<evidence type="ECO:0000256" key="7">
    <source>
        <dbReference type="ARBA" id="ARBA00023054"/>
    </source>
</evidence>
<dbReference type="GO" id="GO:0006952">
    <property type="term" value="P:defense response"/>
    <property type="evidence" value="ECO:0007669"/>
    <property type="project" value="UniProtKB-KW"/>
</dbReference>
<protein>
    <recommendedName>
        <fullName evidence="14">AAA+ ATPase domain-containing protein</fullName>
    </recommendedName>
</protein>
<keyword evidence="4" id="KW-0547">Nucleotide-binding</keyword>